<dbReference type="PROSITE" id="PS51123">
    <property type="entry name" value="OMPA_2"/>
    <property type="match status" value="1"/>
</dbReference>
<feature type="chain" id="PRO_5024796020" evidence="2">
    <location>
        <begin position="34"/>
        <end position="329"/>
    </location>
</feature>
<sequence length="329" mass="34478">MMSSLSPSNFSGRGVRAAALVALGLLAAIAAEAQQQQQQQQPPSQKQPSAARAGAAYRAVPAAAPDQAQVIFFRSASTSASGNRPGAAHVYIDGEFHAALLPNSFTRLCVAAGNHSVEAYIGDAPTYEGKSQPRTRADLEGGKTVFVAVSEQDGSGSPVPFRRADAERMLSGAREQRHVISRASAVQPCRGVVAEAPPVEKARYTLNTDTLFAFGRADLAAMTAKGRTALAEVATQIRANSLDGVTRIAVRGHADPIGTAPENLRLSELRAQTVSRVLADEGLPADRIAAEGMGSRETVVSCAASRSRDARIACNAPNRRVEVVVQGVK</sequence>
<feature type="signal peptide" evidence="2">
    <location>
        <begin position="1"/>
        <end position="33"/>
    </location>
</feature>
<feature type="domain" description="OmpA-like" evidence="3">
    <location>
        <begin position="199"/>
        <end position="329"/>
    </location>
</feature>
<dbReference type="Pfam" id="PF00691">
    <property type="entry name" value="OmpA"/>
    <property type="match status" value="1"/>
</dbReference>
<proteinExistence type="predicted"/>
<evidence type="ECO:0000256" key="2">
    <source>
        <dbReference type="SAM" id="SignalP"/>
    </source>
</evidence>
<dbReference type="PANTHER" id="PTHR30329">
    <property type="entry name" value="STATOR ELEMENT OF FLAGELLAR MOTOR COMPLEX"/>
    <property type="match status" value="1"/>
</dbReference>
<organism evidence="4 5">
    <name type="scientific">Variovorax paradoxus</name>
    <dbReference type="NCBI Taxonomy" id="34073"/>
    <lineage>
        <taxon>Bacteria</taxon>
        <taxon>Pseudomonadati</taxon>
        <taxon>Pseudomonadota</taxon>
        <taxon>Betaproteobacteria</taxon>
        <taxon>Burkholderiales</taxon>
        <taxon>Comamonadaceae</taxon>
        <taxon>Variovorax</taxon>
    </lineage>
</organism>
<dbReference type="AlphaFoldDB" id="A0A5Q0M4D3"/>
<evidence type="ECO:0000256" key="1">
    <source>
        <dbReference type="PROSITE-ProRule" id="PRU00473"/>
    </source>
</evidence>
<keyword evidence="1" id="KW-0472">Membrane</keyword>
<gene>
    <name evidence="4" type="ORF">GFK26_11275</name>
</gene>
<protein>
    <submittedName>
        <fullName evidence="4">OmpA family protein</fullName>
    </submittedName>
</protein>
<reference evidence="4 5" key="1">
    <citation type="submission" date="2019-10" db="EMBL/GenBank/DDBJ databases">
        <title>Complete genome sequence of Variovorax paradoxus 5C-2.</title>
        <authorList>
            <person name="Gogoleva N.E."/>
            <person name="Balkin A.S."/>
        </authorList>
    </citation>
    <scope>NUCLEOTIDE SEQUENCE [LARGE SCALE GENOMIC DNA]</scope>
    <source>
        <strain evidence="4 5">5C-2</strain>
    </source>
</reference>
<evidence type="ECO:0000313" key="4">
    <source>
        <dbReference type="EMBL" id="QFZ83302.1"/>
    </source>
</evidence>
<evidence type="ECO:0000259" key="3">
    <source>
        <dbReference type="PROSITE" id="PS51123"/>
    </source>
</evidence>
<dbReference type="Proteomes" id="UP000326780">
    <property type="component" value="Chromosome"/>
</dbReference>
<dbReference type="SUPFAM" id="SSF103088">
    <property type="entry name" value="OmpA-like"/>
    <property type="match status" value="1"/>
</dbReference>
<dbReference type="Gene3D" id="3.30.1330.60">
    <property type="entry name" value="OmpA-like domain"/>
    <property type="match status" value="1"/>
</dbReference>
<dbReference type="GO" id="GO:0016020">
    <property type="term" value="C:membrane"/>
    <property type="evidence" value="ECO:0007669"/>
    <property type="project" value="UniProtKB-UniRule"/>
</dbReference>
<dbReference type="EMBL" id="CP045644">
    <property type="protein sequence ID" value="QFZ83302.1"/>
    <property type="molecule type" value="Genomic_DNA"/>
</dbReference>
<name>A0A5Q0M4D3_VARPD</name>
<dbReference type="CDD" id="cd07185">
    <property type="entry name" value="OmpA_C-like"/>
    <property type="match status" value="1"/>
</dbReference>
<dbReference type="PANTHER" id="PTHR30329:SF21">
    <property type="entry name" value="LIPOPROTEIN YIAD-RELATED"/>
    <property type="match status" value="1"/>
</dbReference>
<dbReference type="InterPro" id="IPR036737">
    <property type="entry name" value="OmpA-like_sf"/>
</dbReference>
<keyword evidence="2" id="KW-0732">Signal</keyword>
<evidence type="ECO:0000313" key="5">
    <source>
        <dbReference type="Proteomes" id="UP000326780"/>
    </source>
</evidence>
<accession>A0A5Q0M4D3</accession>
<dbReference type="InterPro" id="IPR006665">
    <property type="entry name" value="OmpA-like"/>
</dbReference>
<dbReference type="InterPro" id="IPR050330">
    <property type="entry name" value="Bact_OuterMem_StrucFunc"/>
</dbReference>